<dbReference type="EMBL" id="MU001675">
    <property type="protein sequence ID" value="KAF2459691.1"/>
    <property type="molecule type" value="Genomic_DNA"/>
</dbReference>
<dbReference type="AlphaFoldDB" id="A0A6A6P6S1"/>
<dbReference type="InterPro" id="IPR011008">
    <property type="entry name" value="Dimeric_a/b-barrel"/>
</dbReference>
<dbReference type="Gene3D" id="3.30.70.100">
    <property type="match status" value="2"/>
</dbReference>
<dbReference type="OrthoDB" id="3830579at2759"/>
<keyword evidence="3" id="KW-1185">Reference proteome</keyword>
<protein>
    <recommendedName>
        <fullName evidence="1">ABM domain-containing protein</fullName>
    </recommendedName>
</protein>
<gene>
    <name evidence="2" type="ORF">BDY21DRAFT_282100</name>
</gene>
<evidence type="ECO:0000313" key="3">
    <source>
        <dbReference type="Proteomes" id="UP000799766"/>
    </source>
</evidence>
<proteinExistence type="predicted"/>
<dbReference type="PROSITE" id="PS51725">
    <property type="entry name" value="ABM"/>
    <property type="match status" value="1"/>
</dbReference>
<dbReference type="SUPFAM" id="SSF54909">
    <property type="entry name" value="Dimeric alpha+beta barrel"/>
    <property type="match status" value="1"/>
</dbReference>
<dbReference type="Pfam" id="PF03992">
    <property type="entry name" value="ABM"/>
    <property type="match status" value="1"/>
</dbReference>
<accession>A0A6A6P6S1</accession>
<reference evidence="2" key="1">
    <citation type="journal article" date="2020" name="Stud. Mycol.">
        <title>101 Dothideomycetes genomes: a test case for predicting lifestyles and emergence of pathogens.</title>
        <authorList>
            <person name="Haridas S."/>
            <person name="Albert R."/>
            <person name="Binder M."/>
            <person name="Bloem J."/>
            <person name="Labutti K."/>
            <person name="Salamov A."/>
            <person name="Andreopoulos B."/>
            <person name="Baker S."/>
            <person name="Barry K."/>
            <person name="Bills G."/>
            <person name="Bluhm B."/>
            <person name="Cannon C."/>
            <person name="Castanera R."/>
            <person name="Culley D."/>
            <person name="Daum C."/>
            <person name="Ezra D."/>
            <person name="Gonzalez J."/>
            <person name="Henrissat B."/>
            <person name="Kuo A."/>
            <person name="Liang C."/>
            <person name="Lipzen A."/>
            <person name="Lutzoni F."/>
            <person name="Magnuson J."/>
            <person name="Mondo S."/>
            <person name="Nolan M."/>
            <person name="Ohm R."/>
            <person name="Pangilinan J."/>
            <person name="Park H.-J."/>
            <person name="Ramirez L."/>
            <person name="Alfaro M."/>
            <person name="Sun H."/>
            <person name="Tritt A."/>
            <person name="Yoshinaga Y."/>
            <person name="Zwiers L.-H."/>
            <person name="Turgeon B."/>
            <person name="Goodwin S."/>
            <person name="Spatafora J."/>
            <person name="Crous P."/>
            <person name="Grigoriev I."/>
        </authorList>
    </citation>
    <scope>NUCLEOTIDE SEQUENCE</scope>
    <source>
        <strain evidence="2">ATCC 16933</strain>
    </source>
</reference>
<organism evidence="2 3">
    <name type="scientific">Lineolata rhizophorae</name>
    <dbReference type="NCBI Taxonomy" id="578093"/>
    <lineage>
        <taxon>Eukaryota</taxon>
        <taxon>Fungi</taxon>
        <taxon>Dikarya</taxon>
        <taxon>Ascomycota</taxon>
        <taxon>Pezizomycotina</taxon>
        <taxon>Dothideomycetes</taxon>
        <taxon>Dothideomycetes incertae sedis</taxon>
        <taxon>Lineolatales</taxon>
        <taxon>Lineolataceae</taxon>
        <taxon>Lineolata</taxon>
    </lineage>
</organism>
<evidence type="ECO:0000259" key="1">
    <source>
        <dbReference type="PROSITE" id="PS51725"/>
    </source>
</evidence>
<dbReference type="Proteomes" id="UP000799766">
    <property type="component" value="Unassembled WGS sequence"/>
</dbReference>
<sequence length="223" mass="24223">MLETVEIAYVTPAPGANFADAESDAGKALALVNETSSKQPGCKANYYGQQVEHPELLQLGIVWTSVDAHKAFTESPDYGAFLASVQPVVAGPDAIRLFHVELATPFSTAASAPVVEFLTCYFPPSYSNAQFDAVWDSFASELMTTADGAKGTVGGWVVEELEHKSLEAHGGKGKAFVAAIGWESVEKHMAYRDTDKFKEIIQPFRKEVSGIEMHHVELKLWQG</sequence>
<feature type="domain" description="ABM" evidence="1">
    <location>
        <begin position="4"/>
        <end position="98"/>
    </location>
</feature>
<name>A0A6A6P6S1_9PEZI</name>
<evidence type="ECO:0000313" key="2">
    <source>
        <dbReference type="EMBL" id="KAF2459691.1"/>
    </source>
</evidence>
<dbReference type="InterPro" id="IPR007138">
    <property type="entry name" value="ABM_dom"/>
</dbReference>